<feature type="transmembrane region" description="Helical" evidence="6">
    <location>
        <begin position="215"/>
        <end position="233"/>
    </location>
</feature>
<evidence type="ECO:0000256" key="5">
    <source>
        <dbReference type="ARBA" id="ARBA00023251"/>
    </source>
</evidence>
<keyword evidence="6" id="KW-0813">Transport</keyword>
<dbReference type="NCBIfam" id="TIGR00025">
    <property type="entry name" value="Mtu_efflux"/>
    <property type="match status" value="1"/>
</dbReference>
<evidence type="ECO:0000256" key="2">
    <source>
        <dbReference type="ARBA" id="ARBA00022692"/>
    </source>
</evidence>
<evidence type="ECO:0000256" key="4">
    <source>
        <dbReference type="ARBA" id="ARBA00023136"/>
    </source>
</evidence>
<sequence>MAAVTPIHDARLHADVIPPDPWSDAGQSGRHRLRRHWENSPRRFFAHTWVMTARVLRRWIRDTATLVESLVMPVVLLVTLDIVLGDNIKAVTGDSALYGSVPLMAMVGAMTGAMVTGISLMRERTDGVLARFWVLPVHRAAGLLSRIAADAVRITLTTLVVMGVGMGLGFRFQQGVGPAVLWVLIPTILGLAFTGAVIALSLYAASTVMVELSEGIWAVLMFFSTGFVPLAQYPEWIRPVVEHQPVSCAIEAMRGLSIGGPVMRPFLEMLGWSAGILLLCALPLAIGFRRASKRG</sequence>
<dbReference type="InterPro" id="IPR047817">
    <property type="entry name" value="ABC2_TM_bact-type"/>
</dbReference>
<feature type="transmembrane region" description="Helical" evidence="6">
    <location>
        <begin position="154"/>
        <end position="173"/>
    </location>
</feature>
<dbReference type="PROSITE" id="PS51012">
    <property type="entry name" value="ABC_TM2"/>
    <property type="match status" value="1"/>
</dbReference>
<evidence type="ECO:0000256" key="3">
    <source>
        <dbReference type="ARBA" id="ARBA00022989"/>
    </source>
</evidence>
<dbReference type="GO" id="GO:1900753">
    <property type="term" value="P:doxorubicin transport"/>
    <property type="evidence" value="ECO:0007669"/>
    <property type="project" value="InterPro"/>
</dbReference>
<keyword evidence="2 6" id="KW-0812">Transmembrane</keyword>
<keyword evidence="3 6" id="KW-1133">Transmembrane helix</keyword>
<comment type="similarity">
    <text evidence="6">Belongs to the ABC-2 integral membrane protein family.</text>
</comment>
<dbReference type="GO" id="GO:0140359">
    <property type="term" value="F:ABC-type transporter activity"/>
    <property type="evidence" value="ECO:0007669"/>
    <property type="project" value="InterPro"/>
</dbReference>
<feature type="domain" description="ABC transmembrane type-2" evidence="7">
    <location>
        <begin position="64"/>
        <end position="291"/>
    </location>
</feature>
<comment type="subcellular location">
    <subcellularLocation>
        <location evidence="6">Cell membrane</location>
        <topology evidence="6">Multi-pass membrane protein</topology>
    </subcellularLocation>
    <subcellularLocation>
        <location evidence="1">Membrane</location>
        <topology evidence="1">Multi-pass membrane protein</topology>
    </subcellularLocation>
</comment>
<dbReference type="InterPro" id="IPR004377">
    <property type="entry name" value="ABC_transpt_DrrB/DrrC"/>
</dbReference>
<feature type="transmembrane region" description="Helical" evidence="6">
    <location>
        <begin position="179"/>
        <end position="203"/>
    </location>
</feature>
<evidence type="ECO:0000313" key="9">
    <source>
        <dbReference type="Proteomes" id="UP000467193"/>
    </source>
</evidence>
<accession>A0A7I7QS71</accession>
<protein>
    <recommendedName>
        <fullName evidence="6">Transport permease protein</fullName>
    </recommendedName>
</protein>
<dbReference type="InterPro" id="IPR000412">
    <property type="entry name" value="ABC_2_transport"/>
</dbReference>
<dbReference type="GO" id="GO:0046677">
    <property type="term" value="P:response to antibiotic"/>
    <property type="evidence" value="ECO:0007669"/>
    <property type="project" value="UniProtKB-KW"/>
</dbReference>
<reference evidence="8 9" key="1">
    <citation type="journal article" date="2019" name="Emerg. Microbes Infect.">
        <title>Comprehensive subspecies identification of 175 nontuberculous mycobacteria species based on 7547 genomic profiles.</title>
        <authorList>
            <person name="Matsumoto Y."/>
            <person name="Kinjo T."/>
            <person name="Motooka D."/>
            <person name="Nabeya D."/>
            <person name="Jung N."/>
            <person name="Uechi K."/>
            <person name="Horii T."/>
            <person name="Iida T."/>
            <person name="Fujita J."/>
            <person name="Nakamura S."/>
        </authorList>
    </citation>
    <scope>NUCLEOTIDE SEQUENCE [LARGE SCALE GENOMIC DNA]</scope>
    <source>
        <strain evidence="8 9">JCM 17899</strain>
    </source>
</reference>
<dbReference type="PANTHER" id="PTHR43027">
    <property type="entry name" value="DOXORUBICIN RESISTANCE ABC TRANSPORTER PERMEASE PROTEIN DRRC-RELATED"/>
    <property type="match status" value="1"/>
</dbReference>
<dbReference type="InterPro" id="IPR052902">
    <property type="entry name" value="ABC-2_transporter"/>
</dbReference>
<name>A0A7I7QS71_9MYCO</name>
<dbReference type="KEGG" id="msei:MSEDJ_33290"/>
<dbReference type="GO" id="GO:0043215">
    <property type="term" value="P:daunorubicin transport"/>
    <property type="evidence" value="ECO:0007669"/>
    <property type="project" value="InterPro"/>
</dbReference>
<dbReference type="EMBL" id="AP022588">
    <property type="protein sequence ID" value="BBY29233.1"/>
    <property type="molecule type" value="Genomic_DNA"/>
</dbReference>
<dbReference type="Pfam" id="PF01061">
    <property type="entry name" value="ABC2_membrane"/>
    <property type="match status" value="1"/>
</dbReference>
<keyword evidence="6" id="KW-1003">Cell membrane</keyword>
<organism evidence="8 9">
    <name type="scientific">Mycolicibacterium sediminis</name>
    <dbReference type="NCBI Taxonomy" id="1286180"/>
    <lineage>
        <taxon>Bacteria</taxon>
        <taxon>Bacillati</taxon>
        <taxon>Actinomycetota</taxon>
        <taxon>Actinomycetes</taxon>
        <taxon>Mycobacteriales</taxon>
        <taxon>Mycobacteriaceae</taxon>
        <taxon>Mycolicibacterium</taxon>
    </lineage>
</organism>
<keyword evidence="5" id="KW-0046">Antibiotic resistance</keyword>
<keyword evidence="4 6" id="KW-0472">Membrane</keyword>
<dbReference type="PANTHER" id="PTHR43027:SF1">
    <property type="entry name" value="DOXORUBICIN RESISTANCE ABC TRANSPORTER PERMEASE PROTEIN DRRC-RELATED"/>
    <property type="match status" value="1"/>
</dbReference>
<feature type="transmembrane region" description="Helical" evidence="6">
    <location>
        <begin position="96"/>
        <end position="121"/>
    </location>
</feature>
<keyword evidence="9" id="KW-1185">Reference proteome</keyword>
<evidence type="ECO:0000259" key="7">
    <source>
        <dbReference type="PROSITE" id="PS51012"/>
    </source>
</evidence>
<evidence type="ECO:0000256" key="1">
    <source>
        <dbReference type="ARBA" id="ARBA00004141"/>
    </source>
</evidence>
<dbReference type="PIRSF" id="PIRSF006648">
    <property type="entry name" value="DrrB"/>
    <property type="match status" value="1"/>
</dbReference>
<feature type="transmembrane region" description="Helical" evidence="6">
    <location>
        <begin position="269"/>
        <end position="288"/>
    </location>
</feature>
<dbReference type="RefSeq" id="WP_163798013.1">
    <property type="nucleotide sequence ID" value="NZ_AP022588.1"/>
</dbReference>
<evidence type="ECO:0000256" key="6">
    <source>
        <dbReference type="RuleBase" id="RU361157"/>
    </source>
</evidence>
<evidence type="ECO:0000313" key="8">
    <source>
        <dbReference type="EMBL" id="BBY29233.1"/>
    </source>
</evidence>
<dbReference type="GO" id="GO:0043190">
    <property type="term" value="C:ATP-binding cassette (ABC) transporter complex"/>
    <property type="evidence" value="ECO:0007669"/>
    <property type="project" value="InterPro"/>
</dbReference>
<gene>
    <name evidence="8" type="primary">drrC_2</name>
    <name evidence="8" type="ORF">MSEDJ_33290</name>
</gene>
<feature type="transmembrane region" description="Helical" evidence="6">
    <location>
        <begin position="64"/>
        <end position="84"/>
    </location>
</feature>
<proteinExistence type="inferred from homology"/>
<dbReference type="InterPro" id="IPR013525">
    <property type="entry name" value="ABC2_TM"/>
</dbReference>
<dbReference type="Proteomes" id="UP000467193">
    <property type="component" value="Chromosome"/>
</dbReference>
<dbReference type="AlphaFoldDB" id="A0A7I7QS71"/>